<proteinExistence type="predicted"/>
<dbReference type="RefSeq" id="WP_007195076.1">
    <property type="nucleotide sequence ID" value="NZ_AFWV01000017.1"/>
</dbReference>
<keyword evidence="2" id="KW-1185">Reference proteome</keyword>
<evidence type="ECO:0000313" key="1">
    <source>
        <dbReference type="EMBL" id="EGV16435.1"/>
    </source>
</evidence>
<evidence type="ECO:0000313" key="2">
    <source>
        <dbReference type="Proteomes" id="UP000005459"/>
    </source>
</evidence>
<dbReference type="STRING" id="768671.ThimaDRAFT_4204"/>
<accession>F9UH31</accession>
<reference evidence="1 2" key="1">
    <citation type="submission" date="2011-06" db="EMBL/GenBank/DDBJ databases">
        <title>The draft genome of Thiocapsa marina 5811.</title>
        <authorList>
            <consortium name="US DOE Joint Genome Institute (JGI-PGF)"/>
            <person name="Lucas S."/>
            <person name="Han J."/>
            <person name="Cheng J.-F."/>
            <person name="Goodwin L."/>
            <person name="Pitluck S."/>
            <person name="Peters L."/>
            <person name="Land M.L."/>
            <person name="Hauser L."/>
            <person name="Vogl K."/>
            <person name="Liu Z."/>
            <person name="Imhoff J."/>
            <person name="Thiel V."/>
            <person name="Frigaard N.-U."/>
            <person name="Bryant D."/>
            <person name="Woyke T.J."/>
        </authorList>
    </citation>
    <scope>NUCLEOTIDE SEQUENCE [LARGE SCALE GENOMIC DNA]</scope>
    <source>
        <strain evidence="1 2">5811</strain>
    </source>
</reference>
<name>F9UH31_9GAMM</name>
<dbReference type="eggNOG" id="ENOG502Z9J6">
    <property type="taxonomic scope" value="Bacteria"/>
</dbReference>
<dbReference type="OrthoDB" id="5769531at2"/>
<dbReference type="EMBL" id="AFWV01000017">
    <property type="protein sequence ID" value="EGV16435.1"/>
    <property type="molecule type" value="Genomic_DNA"/>
</dbReference>
<dbReference type="PATRIC" id="fig|768671.3.peg.4440"/>
<organism evidence="1 2">
    <name type="scientific">Thiocapsa marina 5811</name>
    <dbReference type="NCBI Taxonomy" id="768671"/>
    <lineage>
        <taxon>Bacteria</taxon>
        <taxon>Pseudomonadati</taxon>
        <taxon>Pseudomonadota</taxon>
        <taxon>Gammaproteobacteria</taxon>
        <taxon>Chromatiales</taxon>
        <taxon>Chromatiaceae</taxon>
        <taxon>Thiocapsa</taxon>
    </lineage>
</organism>
<dbReference type="Proteomes" id="UP000005459">
    <property type="component" value="Unassembled WGS sequence"/>
</dbReference>
<sequence length="261" mass="28886">MSQELNLIPQMSENEVGQSVDLASPLDLPIELFKEGLERRSNNRAMLLSWIRSALTEGVDFGIIPTKNGNAKKSLWKPGAEKIAGMLGVVGRFTFQDLDSLLAQGVIPEYVVVHCQLVDTTSRVLAQGVGARSLKKDYGDLNKALKMAEKSAHIDAVLRLGGLSEVFTQDIEDMPAEASVVRSIKPAASSSISTITVEQVQRLQTRIHALNLQETRVLNWTRRKWSVTRLSDLTAQQASQLWQNLNAWASEQQRPIENRAG</sequence>
<dbReference type="AlphaFoldDB" id="F9UH31"/>
<gene>
    <name evidence="1" type="ORF">ThimaDRAFT_4204</name>
</gene>
<protein>
    <submittedName>
        <fullName evidence="1">Uncharacterized protein</fullName>
    </submittedName>
</protein>